<keyword evidence="2" id="KW-1185">Reference proteome</keyword>
<organism evidence="1 2">
    <name type="scientific">Oesophagostomum dentatum</name>
    <name type="common">Nodular worm</name>
    <dbReference type="NCBI Taxonomy" id="61180"/>
    <lineage>
        <taxon>Eukaryota</taxon>
        <taxon>Metazoa</taxon>
        <taxon>Ecdysozoa</taxon>
        <taxon>Nematoda</taxon>
        <taxon>Chromadorea</taxon>
        <taxon>Rhabditida</taxon>
        <taxon>Rhabditina</taxon>
        <taxon>Rhabditomorpha</taxon>
        <taxon>Strongyloidea</taxon>
        <taxon>Strongylidae</taxon>
        <taxon>Oesophagostomum</taxon>
    </lineage>
</organism>
<name>A0A0B1TI86_OESDE</name>
<dbReference type="OrthoDB" id="5839460at2759"/>
<protein>
    <submittedName>
        <fullName evidence="1">Uncharacterized protein</fullName>
    </submittedName>
</protein>
<sequence length="102" mass="11757">MLQSVSVHLMDERRQSRLAYEERRARRGTHADIVVSSHHLCPPQWYGVGIIEDFQPTAVSPTDNPIGWAVFNPLPIRGPSQRPRNRAIENELYPIRIFKEIA</sequence>
<proteinExistence type="predicted"/>
<dbReference type="EMBL" id="KN549547">
    <property type="protein sequence ID" value="KHJ96974.1"/>
    <property type="molecule type" value="Genomic_DNA"/>
</dbReference>
<reference evidence="1 2" key="1">
    <citation type="submission" date="2014-03" db="EMBL/GenBank/DDBJ databases">
        <title>Draft genome of the hookworm Oesophagostomum dentatum.</title>
        <authorList>
            <person name="Mitreva M."/>
        </authorList>
    </citation>
    <scope>NUCLEOTIDE SEQUENCE [LARGE SCALE GENOMIC DNA]</scope>
    <source>
        <strain evidence="1 2">OD-Hann</strain>
    </source>
</reference>
<dbReference type="AlphaFoldDB" id="A0A0B1TI86"/>
<evidence type="ECO:0000313" key="1">
    <source>
        <dbReference type="EMBL" id="KHJ96974.1"/>
    </source>
</evidence>
<evidence type="ECO:0000313" key="2">
    <source>
        <dbReference type="Proteomes" id="UP000053660"/>
    </source>
</evidence>
<accession>A0A0B1TI86</accession>
<dbReference type="Proteomes" id="UP000053660">
    <property type="component" value="Unassembled WGS sequence"/>
</dbReference>
<gene>
    <name evidence="1" type="ORF">OESDEN_03061</name>
</gene>